<dbReference type="Pfam" id="PF03105">
    <property type="entry name" value="SPX"/>
    <property type="match status" value="1"/>
</dbReference>
<dbReference type="GeneID" id="27334818"/>
<accession>A0A0D2B7V1</accession>
<evidence type="ECO:0000256" key="4">
    <source>
        <dbReference type="PROSITE-ProRule" id="PRU00175"/>
    </source>
</evidence>
<feature type="domain" description="SPX" evidence="7">
    <location>
        <begin position="1"/>
        <end position="332"/>
    </location>
</feature>
<protein>
    <recommendedName>
        <fullName evidence="10">RING-type domain-containing protein</fullName>
    </recommendedName>
</protein>
<gene>
    <name evidence="8" type="ORF">PV08_07735</name>
</gene>
<keyword evidence="1" id="KW-0479">Metal-binding</keyword>
<dbReference type="InterPro" id="IPR001841">
    <property type="entry name" value="Znf_RING"/>
</dbReference>
<name>A0A0D2B7V1_9EURO</name>
<dbReference type="AlphaFoldDB" id="A0A0D2B7V1"/>
<dbReference type="PANTHER" id="PTHR23327:SF51">
    <property type="entry name" value="TRANSCRIPTIONAL REGULATOR OF YEAST FORM ADHERENCE 3"/>
    <property type="match status" value="1"/>
</dbReference>
<dbReference type="PROSITE" id="PS00518">
    <property type="entry name" value="ZF_RING_1"/>
    <property type="match status" value="1"/>
</dbReference>
<dbReference type="PROSITE" id="PS50089">
    <property type="entry name" value="ZF_RING_2"/>
    <property type="match status" value="1"/>
</dbReference>
<organism evidence="8 9">
    <name type="scientific">Exophiala spinifera</name>
    <dbReference type="NCBI Taxonomy" id="91928"/>
    <lineage>
        <taxon>Eukaryota</taxon>
        <taxon>Fungi</taxon>
        <taxon>Dikarya</taxon>
        <taxon>Ascomycota</taxon>
        <taxon>Pezizomycotina</taxon>
        <taxon>Eurotiomycetes</taxon>
        <taxon>Chaetothyriomycetidae</taxon>
        <taxon>Chaetothyriales</taxon>
        <taxon>Herpotrichiellaceae</taxon>
        <taxon>Exophiala</taxon>
    </lineage>
</organism>
<dbReference type="PANTHER" id="PTHR23327">
    <property type="entry name" value="RING FINGER PROTEIN 127"/>
    <property type="match status" value="1"/>
</dbReference>
<evidence type="ECO:0008006" key="10">
    <source>
        <dbReference type="Google" id="ProtNLM"/>
    </source>
</evidence>
<keyword evidence="3" id="KW-0862">Zinc</keyword>
<dbReference type="SUPFAM" id="SSF57850">
    <property type="entry name" value="RING/U-box"/>
    <property type="match status" value="1"/>
</dbReference>
<evidence type="ECO:0000256" key="1">
    <source>
        <dbReference type="ARBA" id="ARBA00022723"/>
    </source>
</evidence>
<dbReference type="InterPro" id="IPR017907">
    <property type="entry name" value="Znf_RING_CS"/>
</dbReference>
<evidence type="ECO:0000259" key="6">
    <source>
        <dbReference type="PROSITE" id="PS50089"/>
    </source>
</evidence>
<dbReference type="SMART" id="SM00184">
    <property type="entry name" value="RING"/>
    <property type="match status" value="1"/>
</dbReference>
<dbReference type="EMBL" id="KN847496">
    <property type="protein sequence ID" value="KIW14948.1"/>
    <property type="molecule type" value="Genomic_DNA"/>
</dbReference>
<dbReference type="PROSITE" id="PS51382">
    <property type="entry name" value="SPX"/>
    <property type="match status" value="1"/>
</dbReference>
<dbReference type="Proteomes" id="UP000053328">
    <property type="component" value="Unassembled WGS sequence"/>
</dbReference>
<evidence type="ECO:0000256" key="5">
    <source>
        <dbReference type="SAM" id="MobiDB-lite"/>
    </source>
</evidence>
<evidence type="ECO:0000256" key="2">
    <source>
        <dbReference type="ARBA" id="ARBA00022771"/>
    </source>
</evidence>
<keyword evidence="9" id="KW-1185">Reference proteome</keyword>
<evidence type="ECO:0000256" key="3">
    <source>
        <dbReference type="ARBA" id="ARBA00022833"/>
    </source>
</evidence>
<sequence>MKFGQDFEAALSREEFPQEWVDSAISYKKLKKCIKRVQQELLSLGLDKETLDALWQHVSSGDTEVGGSLGERLMQYSVNGSEKVSFTPRLTIVVDPRDGSPIDAWLAPDTRRVLQRLARNSRGSSGPTRRDDSSPAQPRLAEGSHDGTAQNSDADVMSENDELKPQTIEIPLTSDSEFFQILKRELADLDRLQDSEQIQIQTEILKLGAQLRDLKSEKTKRSKQEIEIWRKIFELYAEAEIFMSSHEADAGARDAEHAQLQYSNFNQGLQKQQKEVRKLGKDANAAFERFLGINANLIRLIKFQEINKTALNKIMKKFDKRTALHARSTVSDALIKSPFMAQNLAKATCFTISQELLSIIPQLNDYLCPVCFSISYKPIRLRCGHIFCIRCMVVMQREEKDQCPLCRQAVVLEATSANVDRELTKFMKTNFKSEVKAKQRDNEIQAGIDRWGEQYENSQKCSVM</sequence>
<dbReference type="VEuPathDB" id="FungiDB:PV08_07735"/>
<proteinExistence type="predicted"/>
<reference evidence="8 9" key="1">
    <citation type="submission" date="2015-01" db="EMBL/GenBank/DDBJ databases">
        <title>The Genome Sequence of Exophiala spinifera CBS89968.</title>
        <authorList>
            <consortium name="The Broad Institute Genomics Platform"/>
            <person name="Cuomo C."/>
            <person name="de Hoog S."/>
            <person name="Gorbushina A."/>
            <person name="Stielow B."/>
            <person name="Teixiera M."/>
            <person name="Abouelleil A."/>
            <person name="Chapman S.B."/>
            <person name="Priest M."/>
            <person name="Young S.K."/>
            <person name="Wortman J."/>
            <person name="Nusbaum C."/>
            <person name="Birren B."/>
        </authorList>
    </citation>
    <scope>NUCLEOTIDE SEQUENCE [LARGE SCALE GENOMIC DNA]</scope>
    <source>
        <strain evidence="8 9">CBS 89968</strain>
    </source>
</reference>
<evidence type="ECO:0000313" key="9">
    <source>
        <dbReference type="Proteomes" id="UP000053328"/>
    </source>
</evidence>
<feature type="region of interest" description="Disordered" evidence="5">
    <location>
        <begin position="118"/>
        <end position="153"/>
    </location>
</feature>
<dbReference type="Pfam" id="PF15227">
    <property type="entry name" value="zf-C3HC4_4"/>
    <property type="match status" value="1"/>
</dbReference>
<dbReference type="GO" id="GO:0008270">
    <property type="term" value="F:zinc ion binding"/>
    <property type="evidence" value="ECO:0007669"/>
    <property type="project" value="UniProtKB-KW"/>
</dbReference>
<dbReference type="HOGENOM" id="CLU_017137_2_1_1"/>
<dbReference type="OrthoDB" id="5588846at2759"/>
<dbReference type="Gene3D" id="3.30.40.10">
    <property type="entry name" value="Zinc/RING finger domain, C3HC4 (zinc finger)"/>
    <property type="match status" value="1"/>
</dbReference>
<dbReference type="InterPro" id="IPR004331">
    <property type="entry name" value="SPX_dom"/>
</dbReference>
<feature type="domain" description="RING-type" evidence="6">
    <location>
        <begin position="368"/>
        <end position="407"/>
    </location>
</feature>
<evidence type="ECO:0000259" key="7">
    <source>
        <dbReference type="PROSITE" id="PS51382"/>
    </source>
</evidence>
<dbReference type="RefSeq" id="XP_016235164.1">
    <property type="nucleotide sequence ID" value="XM_016382062.1"/>
</dbReference>
<dbReference type="InterPro" id="IPR013083">
    <property type="entry name" value="Znf_RING/FYVE/PHD"/>
</dbReference>
<dbReference type="STRING" id="91928.A0A0D2B7V1"/>
<evidence type="ECO:0000313" key="8">
    <source>
        <dbReference type="EMBL" id="KIW14948.1"/>
    </source>
</evidence>
<keyword evidence="2 4" id="KW-0863">Zinc-finger</keyword>